<dbReference type="EMBL" id="QWIK01001761">
    <property type="protein sequence ID" value="RMX92557.1"/>
    <property type="molecule type" value="Genomic_DNA"/>
</dbReference>
<accession>A0A3M6XP10</accession>
<evidence type="ECO:0000256" key="2">
    <source>
        <dbReference type="SAM" id="MobiDB-lite"/>
    </source>
</evidence>
<dbReference type="Proteomes" id="UP000282582">
    <property type="component" value="Unassembled WGS sequence"/>
</dbReference>
<evidence type="ECO:0000256" key="1">
    <source>
        <dbReference type="SAM" id="Coils"/>
    </source>
</evidence>
<feature type="region of interest" description="Disordered" evidence="2">
    <location>
        <begin position="738"/>
        <end position="761"/>
    </location>
</feature>
<protein>
    <submittedName>
        <fullName evidence="3">Uncharacterized protein</fullName>
    </submittedName>
</protein>
<reference evidence="3 4" key="1">
    <citation type="journal article" date="2018" name="BMC Genomics">
        <title>Genomic evidence for intraspecific hybridization in a clonal and extremely halotolerant yeast.</title>
        <authorList>
            <person name="Gostincar C."/>
            <person name="Stajich J.E."/>
            <person name="Zupancic J."/>
            <person name="Zalar P."/>
            <person name="Gunde-Cimerman N."/>
        </authorList>
    </citation>
    <scope>NUCLEOTIDE SEQUENCE [LARGE SCALE GENOMIC DNA]</scope>
    <source>
        <strain evidence="3 4">EXF-6654</strain>
    </source>
</reference>
<dbReference type="AlphaFoldDB" id="A0A3M6XP10"/>
<feature type="compositionally biased region" description="Polar residues" evidence="2">
    <location>
        <begin position="391"/>
        <end position="403"/>
    </location>
</feature>
<feature type="region of interest" description="Disordered" evidence="2">
    <location>
        <begin position="1"/>
        <end position="27"/>
    </location>
</feature>
<sequence length="1000" mass="108521">MTSAVATMEMREGAPSLSSRPSLPREQNMSSILGLPEATPGPNAFAQQAACLHRHRLEGNAFYQQALEKARANPPTEVHPALRPKTNSDPPSPVFVIPSQHQPRDSTVTTLSPFINAGREPTPPPLRLVPNNDGIAEPTTRGVIEEQREATLHQISGSQEERTPVYTTYAPTPKPTTGEFTSPADTASTFKRPALNLPSRKAVASAALSGECVAQKSPKKNFFSKFGLTKITGGGTASPSPSIPALDGMYGGGGGEHMPVKAQALLGTLPGKASITRSPSKQKKGGLFSGRKSVGAEDAIASGAAQARKSGSEKSEPTTNSAIASEEAPQMVSIESQEPSRAHSRMAKTPQTGYSDPTHYTQQDGKRVPSQALSDHGMYREQQQQQQQQQGTDQCPVTRSQSLRYIDCAAPPTPPAKNTPPNQKTNKETPAKAPSNRVPFHDQDSTPSKPVAGVVVTGNRISPTRFGNYAHKDMPRLVTQPSMYSLHASVVPALNEPSTFEEMKARVEGLGLEGFNMPAENYYRKSQDITYSPSIYSVADFGTGGIRASMSGRTPGPSYRKTMDDLPPVLEEKEKTRNSHTTQHTQQNKSDSSGCTIPIYYPELASDPSVNSGIYLSKDRPSSEIFTIMQGHAAREEMPAHGITHSRNHSRSPVRQSLAANIINDPDAGDVIDADLFAAVAGAEADENIEASPASFNHPSAMPSPLQYLPATTYSPPPKRWCDNSEGFGRLTRARANEGGIHIESSPSRPDLTSRGDNVMDNAPSLVADARARYESLSRSTTSETKLDSGIDVDPKKPLPRFEMPADKQDMMLAMLGKILEREHGILVVREEMRAAHARIDDRLATIEQQRTNPVVLRTPNSVVSFGLDGSPPTAVESPVQAHAPEPDEIETQAEQSNTDKAPDTRESPVQAPTHEPVEAETHTEQSYTHNRIATSYAHDFYRTQTTTSESSTNEDISARTRVDRETIAELQEANRQLTETVKGFAARLEEMSRRMERHL</sequence>
<feature type="region of interest" description="Disordered" evidence="2">
    <location>
        <begin position="776"/>
        <end position="802"/>
    </location>
</feature>
<feature type="coiled-coil region" evidence="1">
    <location>
        <begin position="968"/>
        <end position="995"/>
    </location>
</feature>
<feature type="compositionally biased region" description="Basic and acidic residues" evidence="2">
    <location>
        <begin position="785"/>
        <end position="797"/>
    </location>
</feature>
<keyword evidence="1" id="KW-0175">Coiled coil</keyword>
<evidence type="ECO:0000313" key="3">
    <source>
        <dbReference type="EMBL" id="RMX92557.1"/>
    </source>
</evidence>
<organism evidence="3 4">
    <name type="scientific">Hortaea werneckii</name>
    <name type="common">Black yeast</name>
    <name type="synonym">Cladosporium werneckii</name>
    <dbReference type="NCBI Taxonomy" id="91943"/>
    <lineage>
        <taxon>Eukaryota</taxon>
        <taxon>Fungi</taxon>
        <taxon>Dikarya</taxon>
        <taxon>Ascomycota</taxon>
        <taxon>Pezizomycotina</taxon>
        <taxon>Dothideomycetes</taxon>
        <taxon>Dothideomycetidae</taxon>
        <taxon>Mycosphaerellales</taxon>
        <taxon>Teratosphaeriaceae</taxon>
        <taxon>Hortaea</taxon>
    </lineage>
</organism>
<feature type="region of interest" description="Disordered" evidence="2">
    <location>
        <begin position="868"/>
        <end position="927"/>
    </location>
</feature>
<feature type="region of interest" description="Disordered" evidence="2">
    <location>
        <begin position="271"/>
        <end position="452"/>
    </location>
</feature>
<feature type="compositionally biased region" description="Polar residues" evidence="2">
    <location>
        <begin position="579"/>
        <end position="595"/>
    </location>
</feature>
<gene>
    <name evidence="3" type="ORF">D0868_13341</name>
</gene>
<proteinExistence type="predicted"/>
<comment type="caution">
    <text evidence="3">The sequence shown here is derived from an EMBL/GenBank/DDBJ whole genome shotgun (WGS) entry which is preliminary data.</text>
</comment>
<evidence type="ECO:0000313" key="4">
    <source>
        <dbReference type="Proteomes" id="UP000282582"/>
    </source>
</evidence>
<feature type="compositionally biased region" description="Polar residues" evidence="2">
    <location>
        <begin position="349"/>
        <end position="363"/>
    </location>
</feature>
<name>A0A3M6XP10_HORWE</name>
<feature type="region of interest" description="Disordered" evidence="2">
    <location>
        <begin position="72"/>
        <end position="91"/>
    </location>
</feature>
<feature type="region of interest" description="Disordered" evidence="2">
    <location>
        <begin position="574"/>
        <end position="595"/>
    </location>
</feature>
<feature type="compositionally biased region" description="Low complexity" evidence="2">
    <location>
        <begin position="15"/>
        <end position="25"/>
    </location>
</feature>